<gene>
    <name evidence="1" type="ORF">MSG28_001922</name>
</gene>
<protein>
    <submittedName>
        <fullName evidence="1">Uncharacterized protein</fullName>
    </submittedName>
</protein>
<name>A0ACC0JTJ9_CHOFU</name>
<dbReference type="EMBL" id="CM046103">
    <property type="protein sequence ID" value="KAI8427351.1"/>
    <property type="molecule type" value="Genomic_DNA"/>
</dbReference>
<dbReference type="Proteomes" id="UP001064048">
    <property type="component" value="Chromosome 3"/>
</dbReference>
<evidence type="ECO:0000313" key="2">
    <source>
        <dbReference type="Proteomes" id="UP001064048"/>
    </source>
</evidence>
<evidence type="ECO:0000313" key="1">
    <source>
        <dbReference type="EMBL" id="KAI8427351.1"/>
    </source>
</evidence>
<comment type="caution">
    <text evidence="1">The sequence shown here is derived from an EMBL/GenBank/DDBJ whole genome shotgun (WGS) entry which is preliminary data.</text>
</comment>
<sequence length="615" mass="65956">MVDGLNSLSMLLPGVAVTYQGEEIGMKDGYVSWEDTVDVAACNQGNPDNYMDYSRDPARTPYHWDSSISAGFSTNATTWLPVAEDYMEINLQKQKEDDRSHYKALSENTFILVRYLVTFDTYALVFNVGTVTDTVDLAAMEVLKEPLSVVVGTHLYKRKVSHSISVYAHNDVAAFARDPAAVGDDPGPERLVEQRCILPGPDCAKPGIIDLAGIDQRYGGLDQFNGLIEKAKKLGLSAAMASAQCAWLRRGVDGVVLNPDFRPQSCGLKLLRKLVAEAMSCSRGSNLETPVILVQSSLDQEEAANYYGDESIGANSTSSPEANRITSRYGSDMIDAINLLSLILPGAAIIQQGDELGAADAILEWASKEACWPNPGNPSAAPFPWDDSTNAGFTAGEPWLPLAPNYRYANAKTQFSNEGSHVGVVKIAAAMRKSPAIGPHAEIKRLGDALAVLRWGGAGSLLVVSNLGKGQTEVQLSRMPGLPTTMTVAIGSAGSSFSSGSHVNLEKTVKLGPGETILLAGAPRHCGGPGPVDKIASKLSEGWQKLNKISRGLEYQSALKTQPAAPGYPRPPLMEFIENEEATVIESGCIRGAGVSAFCKLARLQRLFYVTRCIQ</sequence>
<accession>A0ACC0JTJ9</accession>
<organism evidence="1 2">
    <name type="scientific">Choristoneura fumiferana</name>
    <name type="common">Spruce budworm moth</name>
    <name type="synonym">Archips fumiferana</name>
    <dbReference type="NCBI Taxonomy" id="7141"/>
    <lineage>
        <taxon>Eukaryota</taxon>
        <taxon>Metazoa</taxon>
        <taxon>Ecdysozoa</taxon>
        <taxon>Arthropoda</taxon>
        <taxon>Hexapoda</taxon>
        <taxon>Insecta</taxon>
        <taxon>Pterygota</taxon>
        <taxon>Neoptera</taxon>
        <taxon>Endopterygota</taxon>
        <taxon>Lepidoptera</taxon>
        <taxon>Glossata</taxon>
        <taxon>Ditrysia</taxon>
        <taxon>Tortricoidea</taxon>
        <taxon>Tortricidae</taxon>
        <taxon>Tortricinae</taxon>
        <taxon>Choristoneura</taxon>
    </lineage>
</organism>
<keyword evidence="2" id="KW-1185">Reference proteome</keyword>
<proteinExistence type="predicted"/>
<reference evidence="1 2" key="1">
    <citation type="journal article" date="2022" name="Genome Biol. Evol.">
        <title>The Spruce Budworm Genome: Reconstructing the Evolutionary History of Antifreeze Proteins.</title>
        <authorList>
            <person name="Beliveau C."/>
            <person name="Gagne P."/>
            <person name="Picq S."/>
            <person name="Vernygora O."/>
            <person name="Keeling C.I."/>
            <person name="Pinkney K."/>
            <person name="Doucet D."/>
            <person name="Wen F."/>
            <person name="Johnston J.S."/>
            <person name="Maaroufi H."/>
            <person name="Boyle B."/>
            <person name="Laroche J."/>
            <person name="Dewar K."/>
            <person name="Juretic N."/>
            <person name="Blackburn G."/>
            <person name="Nisole A."/>
            <person name="Brunet B."/>
            <person name="Brandao M."/>
            <person name="Lumley L."/>
            <person name="Duan J."/>
            <person name="Quan G."/>
            <person name="Lucarotti C.J."/>
            <person name="Roe A.D."/>
            <person name="Sperling F.A.H."/>
            <person name="Levesque R.C."/>
            <person name="Cusson M."/>
        </authorList>
    </citation>
    <scope>NUCLEOTIDE SEQUENCE [LARGE SCALE GENOMIC DNA]</scope>
    <source>
        <strain evidence="1">Glfc:IPQL:Cfum</strain>
    </source>
</reference>